<dbReference type="EMBL" id="SMBI01000002">
    <property type="protein sequence ID" value="TCU28179.1"/>
    <property type="molecule type" value="Genomic_DNA"/>
</dbReference>
<protein>
    <submittedName>
        <fullName evidence="2">Uncharacterized protein</fullName>
    </submittedName>
</protein>
<sequence length="65" mass="6829">MSDNGSNDAGRVGAVGSSGETRQTIETVGEALLKVGFKASKSGRKIVGQGKRRETLRKLSKASHK</sequence>
<evidence type="ECO:0000313" key="3">
    <source>
        <dbReference type="Proteomes" id="UP000295021"/>
    </source>
</evidence>
<organism evidence="2 3">
    <name type="scientific">Rhizobium laguerreae</name>
    <dbReference type="NCBI Taxonomy" id="1076926"/>
    <lineage>
        <taxon>Bacteria</taxon>
        <taxon>Pseudomonadati</taxon>
        <taxon>Pseudomonadota</taxon>
        <taxon>Alphaproteobacteria</taxon>
        <taxon>Hyphomicrobiales</taxon>
        <taxon>Rhizobiaceae</taxon>
        <taxon>Rhizobium/Agrobacterium group</taxon>
        <taxon>Rhizobium</taxon>
    </lineage>
</organism>
<name>A0AAX2QPW5_9HYPH</name>
<gene>
    <name evidence="2" type="ORF">EV131_10211</name>
</gene>
<feature type="region of interest" description="Disordered" evidence="1">
    <location>
        <begin position="44"/>
        <end position="65"/>
    </location>
</feature>
<reference evidence="2 3" key="1">
    <citation type="submission" date="2019-03" db="EMBL/GenBank/DDBJ databases">
        <title>Genomic Encyclopedia of Type Strains, Phase IV (KMG-V): Genome sequencing to study the core and pangenomes of soil and plant-associated prokaryotes.</title>
        <authorList>
            <person name="Whitman W."/>
        </authorList>
    </citation>
    <scope>NUCLEOTIDE SEQUENCE [LARGE SCALE GENOMIC DNA]</scope>
    <source>
        <strain evidence="2 3">FB403</strain>
    </source>
</reference>
<feature type="region of interest" description="Disordered" evidence="1">
    <location>
        <begin position="1"/>
        <end position="23"/>
    </location>
</feature>
<dbReference type="AlphaFoldDB" id="A0AAX2QPW5"/>
<dbReference type="Proteomes" id="UP000295021">
    <property type="component" value="Unassembled WGS sequence"/>
</dbReference>
<proteinExistence type="predicted"/>
<comment type="caution">
    <text evidence="2">The sequence shown here is derived from an EMBL/GenBank/DDBJ whole genome shotgun (WGS) entry which is preliminary data.</text>
</comment>
<evidence type="ECO:0000313" key="2">
    <source>
        <dbReference type="EMBL" id="TCU28179.1"/>
    </source>
</evidence>
<accession>A0AAX2QPW5</accession>
<dbReference type="RefSeq" id="WP_132609838.1">
    <property type="nucleotide sequence ID" value="NZ_SMBI01000002.1"/>
</dbReference>
<evidence type="ECO:0000256" key="1">
    <source>
        <dbReference type="SAM" id="MobiDB-lite"/>
    </source>
</evidence>